<keyword evidence="2" id="KW-1185">Reference proteome</keyword>
<gene>
    <name evidence="1" type="ORF">LSAT_V11C400206260</name>
</gene>
<proteinExistence type="predicted"/>
<sequence>MLTDLKGKVSDLSANVSRLECENKSLVSGKMILEDVRSVLEGQVESLTQANEGLMIQNESLEWDLADREWELEVLRGDRKVLLQVGFVRIMDRLLEHPEFIGGISQIRHAAFVAREESVDAGMYDPSASDSRSSHSSASEDALLAFATLDFAGLLELGHLGMNEVRALCSFDEDEEATGVLGVGAGGVADGGASGGSQSLLDCSKGPSVEPSDQPGHKISFTSSLLFRVLRAAWRMLERSRSSSKISKFSLSPSLVSCSWQHSVRIDPIIIYVGNIVSPPYAKKNGVSFVLVHGVVRYDQMTSGNSSTQFPFAVPKRFFIP</sequence>
<dbReference type="Proteomes" id="UP000235145">
    <property type="component" value="Unassembled WGS sequence"/>
</dbReference>
<dbReference type="EMBL" id="NBSK02000004">
    <property type="protein sequence ID" value="KAJ0209428.1"/>
    <property type="molecule type" value="Genomic_DNA"/>
</dbReference>
<organism evidence="1 2">
    <name type="scientific">Lactuca sativa</name>
    <name type="common">Garden lettuce</name>
    <dbReference type="NCBI Taxonomy" id="4236"/>
    <lineage>
        <taxon>Eukaryota</taxon>
        <taxon>Viridiplantae</taxon>
        <taxon>Streptophyta</taxon>
        <taxon>Embryophyta</taxon>
        <taxon>Tracheophyta</taxon>
        <taxon>Spermatophyta</taxon>
        <taxon>Magnoliopsida</taxon>
        <taxon>eudicotyledons</taxon>
        <taxon>Gunneridae</taxon>
        <taxon>Pentapetalae</taxon>
        <taxon>asterids</taxon>
        <taxon>campanulids</taxon>
        <taxon>Asterales</taxon>
        <taxon>Asteraceae</taxon>
        <taxon>Cichorioideae</taxon>
        <taxon>Cichorieae</taxon>
        <taxon>Lactucinae</taxon>
        <taxon>Lactuca</taxon>
    </lineage>
</organism>
<protein>
    <submittedName>
        <fullName evidence="1">Uncharacterized protein</fullName>
    </submittedName>
</protein>
<name>A0A9R1VNW3_LACSA</name>
<reference evidence="1 2" key="1">
    <citation type="journal article" date="2017" name="Nat. Commun.">
        <title>Genome assembly with in vitro proximity ligation data and whole-genome triplication in lettuce.</title>
        <authorList>
            <person name="Reyes-Chin-Wo S."/>
            <person name="Wang Z."/>
            <person name="Yang X."/>
            <person name="Kozik A."/>
            <person name="Arikit S."/>
            <person name="Song C."/>
            <person name="Xia L."/>
            <person name="Froenicke L."/>
            <person name="Lavelle D.O."/>
            <person name="Truco M.J."/>
            <person name="Xia R."/>
            <person name="Zhu S."/>
            <person name="Xu C."/>
            <person name="Xu H."/>
            <person name="Xu X."/>
            <person name="Cox K."/>
            <person name="Korf I."/>
            <person name="Meyers B.C."/>
            <person name="Michelmore R.W."/>
        </authorList>
    </citation>
    <scope>NUCLEOTIDE SEQUENCE [LARGE SCALE GENOMIC DNA]</scope>
    <source>
        <strain evidence="2">cv. Salinas</strain>
        <tissue evidence="1">Seedlings</tissue>
    </source>
</reference>
<dbReference type="AlphaFoldDB" id="A0A9R1VNW3"/>
<evidence type="ECO:0000313" key="1">
    <source>
        <dbReference type="EMBL" id="KAJ0209428.1"/>
    </source>
</evidence>
<evidence type="ECO:0000313" key="2">
    <source>
        <dbReference type="Proteomes" id="UP000235145"/>
    </source>
</evidence>
<accession>A0A9R1VNW3</accession>
<comment type="caution">
    <text evidence="1">The sequence shown here is derived from an EMBL/GenBank/DDBJ whole genome shotgun (WGS) entry which is preliminary data.</text>
</comment>